<feature type="coiled-coil region" evidence="1">
    <location>
        <begin position="284"/>
        <end position="358"/>
    </location>
</feature>
<proteinExistence type="predicted"/>
<keyword evidence="1" id="KW-0175">Coiled coil</keyword>
<reference evidence="3 4" key="1">
    <citation type="submission" date="2020-08" db="EMBL/GenBank/DDBJ databases">
        <title>Sequencing the genomes of 1000 actinobacteria strains.</title>
        <authorList>
            <person name="Klenk H.-P."/>
        </authorList>
    </citation>
    <scope>NUCLEOTIDE SEQUENCE [LARGE SCALE GENOMIC DNA]</scope>
    <source>
        <strain evidence="3 4">DSM 45823</strain>
    </source>
</reference>
<gene>
    <name evidence="3" type="ORF">HNR21_001871</name>
</gene>
<feature type="region of interest" description="Disordered" evidence="2">
    <location>
        <begin position="399"/>
        <end position="429"/>
    </location>
</feature>
<evidence type="ECO:0008006" key="5">
    <source>
        <dbReference type="Google" id="ProtNLM"/>
    </source>
</evidence>
<evidence type="ECO:0000256" key="2">
    <source>
        <dbReference type="SAM" id="MobiDB-lite"/>
    </source>
</evidence>
<sequence>MPKPYPIIESRILPPVGRSGLFGLGDRKRDWADLPPIKADQAQVYLVDGRHVVDRGRLGPGDDIVVRATHVSVVDLTTNRGVSVELTIPSADAKQFTVRANFLCTVLEPDKIVKCGQGDAATVLLDYLRGYQRLFQLGLDYKISAVNEVRLLVQSQLESYHKHVPPQAPGMRAVLASTEVLTPDELVAFHDSRFKNEQRYLTESAQAQYEMELQRLKAAHAEQLELQKKSYELKLAEQQYNLDMARQLGRQQMTASENRFAADQARRLRSEIGDDPTTAAYFALQRNEGSAEQIAADLQQAQAEVEARRRELQDREFELRMAERKRQWAREDREFELEKAERDRRRALEDRAADWEREDRLRVFASRLDVMKELAKHGHLDEVSIDELDRLMDRLVGQATSKTELGAPAEPKGELAEAEGDEPFSEEED</sequence>
<name>A0A7W3MW93_9ACTN</name>
<evidence type="ECO:0000313" key="4">
    <source>
        <dbReference type="Proteomes" id="UP000539313"/>
    </source>
</evidence>
<feature type="compositionally biased region" description="Acidic residues" evidence="2">
    <location>
        <begin position="416"/>
        <end position="429"/>
    </location>
</feature>
<evidence type="ECO:0000256" key="1">
    <source>
        <dbReference type="SAM" id="Coils"/>
    </source>
</evidence>
<dbReference type="EMBL" id="JACJII010000001">
    <property type="protein sequence ID" value="MBA9002989.1"/>
    <property type="molecule type" value="Genomic_DNA"/>
</dbReference>
<dbReference type="RefSeq" id="WP_182704881.1">
    <property type="nucleotide sequence ID" value="NZ_JACJII010000001.1"/>
</dbReference>
<organism evidence="3 4">
    <name type="scientific">Thermomonospora cellulosilytica</name>
    <dbReference type="NCBI Taxonomy" id="1411118"/>
    <lineage>
        <taxon>Bacteria</taxon>
        <taxon>Bacillati</taxon>
        <taxon>Actinomycetota</taxon>
        <taxon>Actinomycetes</taxon>
        <taxon>Streptosporangiales</taxon>
        <taxon>Thermomonosporaceae</taxon>
        <taxon>Thermomonospora</taxon>
    </lineage>
</organism>
<evidence type="ECO:0000313" key="3">
    <source>
        <dbReference type="EMBL" id="MBA9002989.1"/>
    </source>
</evidence>
<dbReference type="Proteomes" id="UP000539313">
    <property type="component" value="Unassembled WGS sequence"/>
</dbReference>
<keyword evidence="4" id="KW-1185">Reference proteome</keyword>
<comment type="caution">
    <text evidence="3">The sequence shown here is derived from an EMBL/GenBank/DDBJ whole genome shotgun (WGS) entry which is preliminary data.</text>
</comment>
<accession>A0A7W3MW93</accession>
<dbReference type="AlphaFoldDB" id="A0A7W3MW93"/>
<protein>
    <recommendedName>
        <fullName evidence="5">Band 7 domain-containing protein</fullName>
    </recommendedName>
</protein>